<protein>
    <submittedName>
        <fullName evidence="2">Uncharacterized protein</fullName>
    </submittedName>
</protein>
<evidence type="ECO:0000313" key="3">
    <source>
        <dbReference type="Proteomes" id="UP000053831"/>
    </source>
</evidence>
<feature type="compositionally biased region" description="Low complexity" evidence="1">
    <location>
        <begin position="152"/>
        <end position="164"/>
    </location>
</feature>
<dbReference type="OrthoDB" id="5428925at2759"/>
<feature type="compositionally biased region" description="Basic and acidic residues" evidence="1">
    <location>
        <begin position="1"/>
        <end position="12"/>
    </location>
</feature>
<feature type="region of interest" description="Disordered" evidence="1">
    <location>
        <begin position="1"/>
        <end position="31"/>
    </location>
</feature>
<proteinExistence type="predicted"/>
<gene>
    <name evidence="2" type="ORF">ESCO_000767</name>
</gene>
<sequence length="445" mass="47577">MARRASAAEERRRGRAGPKSIRGRISDPIPISSPFDEMLLAKSRQAASSFVPVTKIDLPPARALALANPRRSFVVGAAGDEGAGPLPSPSSLGSRPNRFSDYWSPPSRLERFSQAVSEPAAPPLRSELRLSVVHVAASSDAQPNKAAGTGTGTTTGTSSTSTGTSIRDALRHMFGWRRARRTEPIEPVEPVESLLQMQNQLKAAWRHDGSAPVMSFPRRPCLSREHDGGMATVTDYNRALRSHSVGLEDVLAIQSARNSIVRCQSYPSGDPGLDMADAARLQTRLSGIEDHLHRVEALLTRVCRIIPECQPRSENADCKLPASLSSYAQQTTPDSSTGCSSPSSTVYSFSHGEASPIADELPVQPLRASASVPTLRDEKVSSFTLGPLTALMGLIESERSSSLVLESRGRRTSGDELGAAIPRNDSGVAGGDNFPAGPNPREIYV</sequence>
<evidence type="ECO:0000256" key="1">
    <source>
        <dbReference type="SAM" id="MobiDB-lite"/>
    </source>
</evidence>
<feature type="region of interest" description="Disordered" evidence="1">
    <location>
        <begin position="405"/>
        <end position="445"/>
    </location>
</feature>
<comment type="caution">
    <text evidence="2">The sequence shown here is derived from an EMBL/GenBank/DDBJ whole genome shotgun (WGS) entry which is preliminary data.</text>
</comment>
<keyword evidence="3" id="KW-1185">Reference proteome</keyword>
<name>A0A0M8N3Y5_ESCWE</name>
<dbReference type="AlphaFoldDB" id="A0A0M8N3Y5"/>
<reference evidence="2 3" key="1">
    <citation type="submission" date="2015-07" db="EMBL/GenBank/DDBJ databases">
        <title>The genome of the fungus Escovopsis weberi, a specialized disease agent of ant agriculture.</title>
        <authorList>
            <person name="de Man T.J."/>
            <person name="Stajich J.E."/>
            <person name="Kubicek C.P."/>
            <person name="Chenthamara K."/>
            <person name="Atanasova L."/>
            <person name="Druzhinina I.S."/>
            <person name="Birnbaum S."/>
            <person name="Barribeau S.M."/>
            <person name="Teiling C."/>
            <person name="Suen G."/>
            <person name="Currie C."/>
            <person name="Gerardo N.M."/>
        </authorList>
    </citation>
    <scope>NUCLEOTIDE SEQUENCE [LARGE SCALE GENOMIC DNA]</scope>
</reference>
<dbReference type="EMBL" id="LGSR01000020">
    <property type="protein sequence ID" value="KOS19331.1"/>
    <property type="molecule type" value="Genomic_DNA"/>
</dbReference>
<organism evidence="2 3">
    <name type="scientific">Escovopsis weberi</name>
    <dbReference type="NCBI Taxonomy" id="150374"/>
    <lineage>
        <taxon>Eukaryota</taxon>
        <taxon>Fungi</taxon>
        <taxon>Dikarya</taxon>
        <taxon>Ascomycota</taxon>
        <taxon>Pezizomycotina</taxon>
        <taxon>Sordariomycetes</taxon>
        <taxon>Hypocreomycetidae</taxon>
        <taxon>Hypocreales</taxon>
        <taxon>Hypocreaceae</taxon>
        <taxon>Escovopsis</taxon>
    </lineage>
</organism>
<accession>A0A0M8N3Y5</accession>
<evidence type="ECO:0000313" key="2">
    <source>
        <dbReference type="EMBL" id="KOS19331.1"/>
    </source>
</evidence>
<dbReference type="Proteomes" id="UP000053831">
    <property type="component" value="Unassembled WGS sequence"/>
</dbReference>
<feature type="region of interest" description="Disordered" evidence="1">
    <location>
        <begin position="139"/>
        <end position="164"/>
    </location>
</feature>